<keyword evidence="1" id="KW-1133">Transmembrane helix</keyword>
<feature type="transmembrane region" description="Helical" evidence="1">
    <location>
        <begin position="56"/>
        <end position="75"/>
    </location>
</feature>
<dbReference type="Proteomes" id="UP000429595">
    <property type="component" value="Unassembled WGS sequence"/>
</dbReference>
<evidence type="ECO:0000256" key="1">
    <source>
        <dbReference type="SAM" id="Phobius"/>
    </source>
</evidence>
<sequence>MGDYLSLLILAVVAVAVVLILYTVKVLKQQSVVKAGMDEPIPKNVQQHPYVKNPVFWAYLIGAALILGVIFYFAAQW</sequence>
<name>A0A6I1FHL2_9BACI</name>
<evidence type="ECO:0000313" key="3">
    <source>
        <dbReference type="Proteomes" id="UP000429595"/>
    </source>
</evidence>
<accession>A0A6I1FHL2</accession>
<keyword evidence="1" id="KW-0472">Membrane</keyword>
<dbReference type="RefSeq" id="WP_152149884.1">
    <property type="nucleotide sequence ID" value="NZ_WEIO01000002.1"/>
</dbReference>
<keyword evidence="3" id="KW-1185">Reference proteome</keyword>
<protein>
    <submittedName>
        <fullName evidence="2">Uncharacterized protein</fullName>
    </submittedName>
</protein>
<comment type="caution">
    <text evidence="2">The sequence shown here is derived from an EMBL/GenBank/DDBJ whole genome shotgun (WGS) entry which is preliminary data.</text>
</comment>
<keyword evidence="1" id="KW-0812">Transmembrane</keyword>
<reference evidence="2 3" key="1">
    <citation type="submission" date="2019-10" db="EMBL/GenBank/DDBJ databases">
        <title>Bacillus aerolatum sp. nov., isolated from bioaerosol of sport playgrounds.</title>
        <authorList>
            <person name="Chen P."/>
            <person name="Zhang G."/>
        </authorList>
    </citation>
    <scope>NUCLEOTIDE SEQUENCE [LARGE SCALE GENOMIC DNA]</scope>
    <source>
        <strain evidence="2 3">CX253</strain>
    </source>
</reference>
<evidence type="ECO:0000313" key="2">
    <source>
        <dbReference type="EMBL" id="KAB7707897.1"/>
    </source>
</evidence>
<dbReference type="EMBL" id="WEIO01000002">
    <property type="protein sequence ID" value="KAB7707897.1"/>
    <property type="molecule type" value="Genomic_DNA"/>
</dbReference>
<gene>
    <name evidence="2" type="ORF">F9802_04060</name>
</gene>
<proteinExistence type="predicted"/>
<feature type="transmembrane region" description="Helical" evidence="1">
    <location>
        <begin position="6"/>
        <end position="24"/>
    </location>
</feature>
<organism evidence="2 3">
    <name type="scientific">Bacillus aerolatus</name>
    <dbReference type="NCBI Taxonomy" id="2653354"/>
    <lineage>
        <taxon>Bacteria</taxon>
        <taxon>Bacillati</taxon>
        <taxon>Bacillota</taxon>
        <taxon>Bacilli</taxon>
        <taxon>Bacillales</taxon>
        <taxon>Bacillaceae</taxon>
        <taxon>Bacillus</taxon>
    </lineage>
</organism>
<dbReference type="AlphaFoldDB" id="A0A6I1FHL2"/>